<keyword evidence="5" id="KW-0832">Ubl conjugation</keyword>
<dbReference type="InterPro" id="IPR035967">
    <property type="entry name" value="SWAP/Surp_sf"/>
</dbReference>
<dbReference type="PROSITE" id="PS51391">
    <property type="entry name" value="CID"/>
    <property type="match status" value="1"/>
</dbReference>
<evidence type="ECO:0000256" key="9">
    <source>
        <dbReference type="ARBA" id="ARBA00023242"/>
    </source>
</evidence>
<dbReference type="Gene3D" id="1.10.10.790">
    <property type="entry name" value="Surp module"/>
    <property type="match status" value="1"/>
</dbReference>
<evidence type="ECO:0000256" key="11">
    <source>
        <dbReference type="ARBA" id="ARBA00067522"/>
    </source>
</evidence>
<dbReference type="Gene3D" id="6.10.140.420">
    <property type="match status" value="1"/>
</dbReference>
<evidence type="ECO:0000256" key="4">
    <source>
        <dbReference type="ARBA" id="ARBA00022553"/>
    </source>
</evidence>
<keyword evidence="19" id="KW-1185">Reference proteome</keyword>
<dbReference type="Pfam" id="PF00076">
    <property type="entry name" value="RRM_1"/>
    <property type="match status" value="1"/>
</dbReference>
<name>A0AAJ7XIX9_PETMA</name>
<dbReference type="SMART" id="SM00648">
    <property type="entry name" value="SWAP"/>
    <property type="match status" value="1"/>
</dbReference>
<feature type="non-terminal residue" evidence="20">
    <location>
        <position position="977"/>
    </location>
</feature>
<feature type="domain" description="CID" evidence="18">
    <location>
        <begin position="457"/>
        <end position="602"/>
    </location>
</feature>
<evidence type="ECO:0000313" key="20">
    <source>
        <dbReference type="RefSeq" id="XP_032834983.1"/>
    </source>
</evidence>
<dbReference type="RefSeq" id="XP_032834983.1">
    <property type="nucleotide sequence ID" value="XM_032979092.1"/>
</dbReference>
<feature type="compositionally biased region" description="Low complexity" evidence="15">
    <location>
        <begin position="1"/>
        <end position="10"/>
    </location>
</feature>
<feature type="region of interest" description="Disordered" evidence="15">
    <location>
        <begin position="292"/>
        <end position="319"/>
    </location>
</feature>
<keyword evidence="9" id="KW-0539">Nucleus</keyword>
<comment type="similarity">
    <text evidence="2">Belongs to the splicing factor SR family.</text>
</comment>
<dbReference type="CDD" id="cd12223">
    <property type="entry name" value="RRM_SR140"/>
    <property type="match status" value="1"/>
</dbReference>
<dbReference type="Pfam" id="PF01805">
    <property type="entry name" value="Surp"/>
    <property type="match status" value="1"/>
</dbReference>
<dbReference type="InterPro" id="IPR012677">
    <property type="entry name" value="Nucleotide-bd_a/b_plait_sf"/>
</dbReference>
<evidence type="ECO:0000256" key="7">
    <source>
        <dbReference type="ARBA" id="ARBA00022990"/>
    </source>
</evidence>
<reference evidence="20" key="1">
    <citation type="submission" date="2025-08" db="UniProtKB">
        <authorList>
            <consortium name="RefSeq"/>
        </authorList>
    </citation>
    <scope>IDENTIFICATION</scope>
    <source>
        <tissue evidence="20">Sperm</tissue>
    </source>
</reference>
<dbReference type="InterPro" id="IPR000061">
    <property type="entry name" value="Surp"/>
</dbReference>
<dbReference type="InterPro" id="IPR000504">
    <property type="entry name" value="RRM_dom"/>
</dbReference>
<dbReference type="CDD" id="cd21370">
    <property type="entry name" value="cwf21_SR140"/>
    <property type="match status" value="1"/>
</dbReference>
<feature type="region of interest" description="Disordered" evidence="15">
    <location>
        <begin position="619"/>
        <end position="977"/>
    </location>
</feature>
<evidence type="ECO:0000256" key="12">
    <source>
        <dbReference type="ARBA" id="ARBA00076206"/>
    </source>
</evidence>
<evidence type="ECO:0000256" key="5">
    <source>
        <dbReference type="ARBA" id="ARBA00022843"/>
    </source>
</evidence>
<evidence type="ECO:0000313" key="19">
    <source>
        <dbReference type="Proteomes" id="UP001318040"/>
    </source>
</evidence>
<gene>
    <name evidence="20" type="primary">U2SURP</name>
</gene>
<feature type="domain" description="SURP motif" evidence="17">
    <location>
        <begin position="345"/>
        <end position="388"/>
    </location>
</feature>
<dbReference type="SUPFAM" id="SSF109905">
    <property type="entry name" value="Surp module (SWAP domain)"/>
    <property type="match status" value="1"/>
</dbReference>
<dbReference type="PANTHER" id="PTHR23140">
    <property type="entry name" value="RNA PROCESSING PROTEIN LD23810P"/>
    <property type="match status" value="1"/>
</dbReference>
<dbReference type="PROSITE" id="PS50102">
    <property type="entry name" value="RRM"/>
    <property type="match status" value="1"/>
</dbReference>
<feature type="compositionally biased region" description="Low complexity" evidence="15">
    <location>
        <begin position="958"/>
        <end position="969"/>
    </location>
</feature>
<sequence>MKNASDKGSSAGAGGGGKMNPAKKAVRQKEEEVKAAEVYEEFLASFEGSSSGGIKTFVRGGIVNAKDEGEEHKKGRLYRPTSRLMDTKPSQAESPAAPPPAFDARKPLVKKGEKEKKKSNLELFKEELKMIQEEREGRHKLKKVMQDGSYRPSRFEPLSSELEQQLAKRSSVLDEYTSGSYDTGDPSTTNLYLGNINPKMNEEMLCQEFGRFGPLASVKIMWPRKDEERARDRHCGFVAYMNRKDAERALKLLNSKEIMGYEMRLGWGKAIPLPPYPLYIPPAMLELTMPPPPSGLPFNAQPRERLRNPHAPLPPPPANNEELEKTLSQAVVKVVIPTERPLLCLIHRMIEFVVREGPLFEAIIMSREINNPMYRFLFDNQSPAHVYYRWRLFSILQGDSATRWRTAEFRMFEGGSVWRPPPLNPYLQGMPEELEPLLLQGLAEGSESEQPLKKGQLKEDERDKLENVLRGLTPRKSEIGDAMAFCLQHAEAAEEVVECIAESLSILQTPLPKKIARLYVVSDILHNSCAKVANASYYRKYFEAKLPQIFADIHEVYKSIQGRLQAEQFKQKVMSCFRAWEDWAVYPDSFLIKLQNVFLGLVRINDDGKEVSVVPGAGAGAEEVDGAPLDDDDVDGAPLEEEEEGEEGEGGGGGGEGPPPRAGGAGPLDGAPLDDLDGLPMQAGDDIDGLPLDDALPKKAMLPIASSKWERVDDLDTDNTRRSPPPSGKRDDDSDDASGGTVGAAGKLPLGFTATAVASSSSSAGSPSGGPAGASGAGGDAGKPGQGGAVGSGSSVSDEAAQKSLLKSLEVSEEKRAKLREIELKVMKFQDELECGKRHKKAGQSIREQVEHYRSKLLAREKEKKERDKKDRDKEEKRKGRREGGRGSSSPTPQQQQQQQQAAQQQQQQQQQAPPPPATPSASSSSSASRRERKRSSSSRSGSEERYPSPSPSPSPCPSRQQQQQQQQRRQPRPQRD</sequence>
<dbReference type="Gene3D" id="3.30.70.330">
    <property type="match status" value="1"/>
</dbReference>
<feature type="compositionally biased region" description="Basic and acidic residues" evidence="15">
    <location>
        <begin position="810"/>
        <end position="836"/>
    </location>
</feature>
<evidence type="ECO:0000256" key="14">
    <source>
        <dbReference type="PROSITE-ProRule" id="PRU00176"/>
    </source>
</evidence>
<comment type="subcellular location">
    <subcellularLocation>
        <location evidence="1">Nucleus</location>
    </subcellularLocation>
</comment>
<feature type="compositionally biased region" description="Basic and acidic residues" evidence="15">
    <location>
        <begin position="103"/>
        <end position="116"/>
    </location>
</feature>
<evidence type="ECO:0000256" key="8">
    <source>
        <dbReference type="ARBA" id="ARBA00023054"/>
    </source>
</evidence>
<evidence type="ECO:0000256" key="3">
    <source>
        <dbReference type="ARBA" id="ARBA00022499"/>
    </source>
</evidence>
<evidence type="ECO:0000256" key="6">
    <source>
        <dbReference type="ARBA" id="ARBA00022884"/>
    </source>
</evidence>
<dbReference type="Pfam" id="PF04818">
    <property type="entry name" value="CID"/>
    <property type="match status" value="1"/>
</dbReference>
<evidence type="ECO:0000256" key="15">
    <source>
        <dbReference type="SAM" id="MobiDB-lite"/>
    </source>
</evidence>
<evidence type="ECO:0000256" key="1">
    <source>
        <dbReference type="ARBA" id="ARBA00004123"/>
    </source>
</evidence>
<dbReference type="GO" id="GO:0003723">
    <property type="term" value="F:RNA binding"/>
    <property type="evidence" value="ECO:0007669"/>
    <property type="project" value="UniProtKB-UniRule"/>
</dbReference>
<dbReference type="Pfam" id="PF08312">
    <property type="entry name" value="cwf21"/>
    <property type="match status" value="1"/>
</dbReference>
<dbReference type="PROSITE" id="PS50128">
    <property type="entry name" value="SURP"/>
    <property type="match status" value="1"/>
</dbReference>
<dbReference type="InterPro" id="IPR008942">
    <property type="entry name" value="ENTH_VHS"/>
</dbReference>
<dbReference type="FunFam" id="3.30.70.330:FF:000177">
    <property type="entry name" value="U2 snRNP-associated SURP motif-containing protein-like isoform X2"/>
    <property type="match status" value="1"/>
</dbReference>
<evidence type="ECO:0000256" key="2">
    <source>
        <dbReference type="ARBA" id="ARBA00010269"/>
    </source>
</evidence>
<dbReference type="CTD" id="23350"/>
<dbReference type="KEGG" id="pmrn:116957129"/>
<evidence type="ECO:0000259" key="17">
    <source>
        <dbReference type="PROSITE" id="PS50128"/>
    </source>
</evidence>
<dbReference type="FunFam" id="1.25.40.90:FF:000013">
    <property type="entry name" value="U2 snRNP-associated SURP motif-containing protein isoform X1"/>
    <property type="match status" value="1"/>
</dbReference>
<dbReference type="SUPFAM" id="SSF54928">
    <property type="entry name" value="RNA-binding domain, RBD"/>
    <property type="match status" value="1"/>
</dbReference>
<dbReference type="Proteomes" id="UP001318040">
    <property type="component" value="Chromosome 70"/>
</dbReference>
<keyword evidence="7" id="KW-0007">Acetylation</keyword>
<feature type="compositionally biased region" description="Acidic residues" evidence="15">
    <location>
        <begin position="622"/>
        <end position="649"/>
    </location>
</feature>
<dbReference type="Gene3D" id="1.25.40.90">
    <property type="match status" value="1"/>
</dbReference>
<feature type="region of interest" description="Disordered" evidence="15">
    <location>
        <begin position="65"/>
        <end position="116"/>
    </location>
</feature>
<dbReference type="SUPFAM" id="SSF48464">
    <property type="entry name" value="ENTH/VHS domain"/>
    <property type="match status" value="1"/>
</dbReference>
<dbReference type="GO" id="GO:0006396">
    <property type="term" value="P:RNA processing"/>
    <property type="evidence" value="ECO:0007669"/>
    <property type="project" value="InterPro"/>
</dbReference>
<protein>
    <recommendedName>
        <fullName evidence="11">U2 snRNP-associated SURP motif-containing protein</fullName>
    </recommendedName>
    <alternativeName>
        <fullName evidence="12">140 kDa Ser/Arg-rich domain protein</fullName>
    </alternativeName>
    <alternativeName>
        <fullName evidence="13">U2-associated protein SR140</fullName>
    </alternativeName>
</protein>
<dbReference type="InterPro" id="IPR035009">
    <property type="entry name" value="SR140_RRM"/>
</dbReference>
<keyword evidence="3" id="KW-1017">Isopeptide bond</keyword>
<evidence type="ECO:0000259" key="16">
    <source>
        <dbReference type="PROSITE" id="PS50102"/>
    </source>
</evidence>
<keyword evidence="6 14" id="KW-0694">RNA-binding</keyword>
<keyword evidence="8" id="KW-0175">Coiled coil</keyword>
<dbReference type="FunFam" id="1.10.10.790:FF:000006">
    <property type="entry name" value="U2 snRNP-associated SURP motif-containing protein isoform X1"/>
    <property type="match status" value="1"/>
</dbReference>
<organism evidence="19 20">
    <name type="scientific">Petromyzon marinus</name>
    <name type="common">Sea lamprey</name>
    <dbReference type="NCBI Taxonomy" id="7757"/>
    <lineage>
        <taxon>Eukaryota</taxon>
        <taxon>Metazoa</taxon>
        <taxon>Chordata</taxon>
        <taxon>Craniata</taxon>
        <taxon>Vertebrata</taxon>
        <taxon>Cyclostomata</taxon>
        <taxon>Hyperoartia</taxon>
        <taxon>Petromyzontiformes</taxon>
        <taxon>Petromyzontidae</taxon>
        <taxon>Petromyzon</taxon>
    </lineage>
</organism>
<proteinExistence type="inferred from homology"/>
<feature type="domain" description="RRM" evidence="16">
    <location>
        <begin position="189"/>
        <end position="270"/>
    </location>
</feature>
<feature type="region of interest" description="Disordered" evidence="15">
    <location>
        <begin position="1"/>
        <end position="31"/>
    </location>
</feature>
<feature type="compositionally biased region" description="Gly residues" evidence="15">
    <location>
        <begin position="767"/>
        <end position="791"/>
    </location>
</feature>
<feature type="compositionally biased region" description="Basic and acidic residues" evidence="15">
    <location>
        <begin position="848"/>
        <end position="885"/>
    </location>
</feature>
<dbReference type="SMART" id="SM01115">
    <property type="entry name" value="cwf21"/>
    <property type="match status" value="1"/>
</dbReference>
<dbReference type="InterPro" id="IPR035979">
    <property type="entry name" value="RBD_domain_sf"/>
</dbReference>
<accession>A0AAJ7XIX9</accession>
<evidence type="ECO:0000256" key="10">
    <source>
        <dbReference type="ARBA" id="ARBA00063299"/>
    </source>
</evidence>
<feature type="compositionally biased region" description="Low complexity" evidence="15">
    <location>
        <begin position="888"/>
        <end position="912"/>
    </location>
</feature>
<dbReference type="InterPro" id="IPR013170">
    <property type="entry name" value="mRNA_splic_Cwf21_dom"/>
</dbReference>
<dbReference type="SMART" id="SM00360">
    <property type="entry name" value="RRM"/>
    <property type="match status" value="1"/>
</dbReference>
<dbReference type="InterPro" id="IPR006569">
    <property type="entry name" value="CID_dom"/>
</dbReference>
<comment type="subunit">
    <text evidence="10">Interacts with ERBB4.</text>
</comment>
<dbReference type="AlphaFoldDB" id="A0AAJ7XIX9"/>
<evidence type="ECO:0000259" key="18">
    <source>
        <dbReference type="PROSITE" id="PS51391"/>
    </source>
</evidence>
<feature type="compositionally biased region" description="Basic and acidic residues" evidence="15">
    <location>
        <begin position="708"/>
        <end position="721"/>
    </location>
</feature>
<keyword evidence="4" id="KW-0597">Phosphoprotein</keyword>
<feature type="compositionally biased region" description="Low complexity" evidence="15">
    <location>
        <begin position="756"/>
        <end position="766"/>
    </location>
</feature>
<dbReference type="SMART" id="SM00582">
    <property type="entry name" value="RPR"/>
    <property type="match status" value="1"/>
</dbReference>
<dbReference type="PANTHER" id="PTHR23140:SF0">
    <property type="entry name" value="U2 SNRNP-ASSOCIATED SURP MOTIF-CONTAINING PROTEIN"/>
    <property type="match status" value="1"/>
</dbReference>
<dbReference type="GO" id="GO:0005634">
    <property type="term" value="C:nucleus"/>
    <property type="evidence" value="ECO:0007669"/>
    <property type="project" value="UniProtKB-SubCell"/>
</dbReference>
<dbReference type="InterPro" id="IPR047488">
    <property type="entry name" value="SR140_cwf21"/>
</dbReference>
<dbReference type="InterPro" id="IPR051485">
    <property type="entry name" value="SR-CTD_assoc_factor"/>
</dbReference>
<evidence type="ECO:0000256" key="13">
    <source>
        <dbReference type="ARBA" id="ARBA00083599"/>
    </source>
</evidence>